<dbReference type="InterPro" id="IPR036317">
    <property type="entry name" value="Cullin_homology_sf"/>
</dbReference>
<reference evidence="9 10" key="1">
    <citation type="journal article" date="2022" name="G3 (Bethesda)">
        <title>Enemy or ally: a genomic approach to elucidate the lifestyle of Phyllosticta citrichinaensis.</title>
        <authorList>
            <person name="Buijs V.A."/>
            <person name="Groenewald J.Z."/>
            <person name="Haridas S."/>
            <person name="LaButti K.M."/>
            <person name="Lipzen A."/>
            <person name="Martin F.M."/>
            <person name="Barry K."/>
            <person name="Grigoriev I.V."/>
            <person name="Crous P.W."/>
            <person name="Seidl M.F."/>
        </authorList>
    </citation>
    <scope>NUCLEOTIDE SEQUENCE [LARGE SCALE GENOMIC DNA]</scope>
    <source>
        <strain evidence="9 10">CBS 129764</strain>
    </source>
</reference>
<evidence type="ECO:0000256" key="2">
    <source>
        <dbReference type="ARBA" id="ARBA00022618"/>
    </source>
</evidence>
<keyword evidence="4" id="KW-0833">Ubl conjugation pathway</keyword>
<comment type="similarity">
    <text evidence="6">Belongs to the cullin family.</text>
</comment>
<dbReference type="PANTHER" id="PTHR45957:SF1">
    <property type="entry name" value="ANAPHASE-PROMOTING COMPLEX SUBUNIT 2"/>
    <property type="match status" value="1"/>
</dbReference>
<dbReference type="InterPro" id="IPR044554">
    <property type="entry name" value="ANAPC2"/>
</dbReference>
<dbReference type="SMART" id="SM01013">
    <property type="entry name" value="APC2"/>
    <property type="match status" value="1"/>
</dbReference>
<dbReference type="Gene3D" id="1.20.1310.10">
    <property type="entry name" value="Cullin Repeats"/>
    <property type="match status" value="1"/>
</dbReference>
<dbReference type="Pfam" id="PF25773">
    <property type="entry name" value="TPR_ANAPC2"/>
    <property type="match status" value="1"/>
</dbReference>
<proteinExistence type="inferred from homology"/>
<dbReference type="InterPro" id="IPR014786">
    <property type="entry name" value="ANAPC2_C"/>
</dbReference>
<dbReference type="Pfam" id="PF08672">
    <property type="entry name" value="ANAPC2"/>
    <property type="match status" value="1"/>
</dbReference>
<evidence type="ECO:0000313" key="10">
    <source>
        <dbReference type="Proteomes" id="UP001456524"/>
    </source>
</evidence>
<dbReference type="EMBL" id="JBBWUH010000006">
    <property type="protein sequence ID" value="KAK8164529.1"/>
    <property type="molecule type" value="Genomic_DNA"/>
</dbReference>
<feature type="region of interest" description="Disordered" evidence="7">
    <location>
        <begin position="43"/>
        <end position="65"/>
    </location>
</feature>
<evidence type="ECO:0000256" key="4">
    <source>
        <dbReference type="ARBA" id="ARBA00022786"/>
    </source>
</evidence>
<dbReference type="InterPro" id="IPR059120">
    <property type="entry name" value="Cullin-like_AB"/>
</dbReference>
<dbReference type="SUPFAM" id="SSF75632">
    <property type="entry name" value="Cullin homology domain"/>
    <property type="match status" value="1"/>
</dbReference>
<dbReference type="InterPro" id="IPR036388">
    <property type="entry name" value="WH-like_DNA-bd_sf"/>
</dbReference>
<keyword evidence="3" id="KW-0498">Mitosis</keyword>
<keyword evidence="2" id="KW-0132">Cell division</keyword>
<comment type="caution">
    <text evidence="9">The sequence shown here is derived from an EMBL/GenBank/DDBJ whole genome shotgun (WGS) entry which is preliminary data.</text>
</comment>
<evidence type="ECO:0000256" key="7">
    <source>
        <dbReference type="SAM" id="MobiDB-lite"/>
    </source>
</evidence>
<feature type="domain" description="Cullin family profile" evidence="8">
    <location>
        <begin position="515"/>
        <end position="730"/>
    </location>
</feature>
<dbReference type="SMART" id="SM00182">
    <property type="entry name" value="CULLIN"/>
    <property type="match status" value="1"/>
</dbReference>
<name>A0ABR1XS95_9PEZI</name>
<dbReference type="PANTHER" id="PTHR45957">
    <property type="entry name" value="ANAPHASE-PROMOTING COMPLEX SUBUNIT 2"/>
    <property type="match status" value="1"/>
</dbReference>
<gene>
    <name evidence="9" type="ORF">IWX90DRAFT_437144</name>
</gene>
<dbReference type="Pfam" id="PF26557">
    <property type="entry name" value="Cullin_AB"/>
    <property type="match status" value="1"/>
</dbReference>
<dbReference type="Proteomes" id="UP001456524">
    <property type="component" value="Unassembled WGS sequence"/>
</dbReference>
<dbReference type="PROSITE" id="PS50069">
    <property type="entry name" value="CULLIN_2"/>
    <property type="match status" value="1"/>
</dbReference>
<dbReference type="InterPro" id="IPR036390">
    <property type="entry name" value="WH_DNA-bd_sf"/>
</dbReference>
<evidence type="ECO:0000256" key="3">
    <source>
        <dbReference type="ARBA" id="ARBA00022776"/>
    </source>
</evidence>
<dbReference type="Gene3D" id="3.30.230.130">
    <property type="entry name" value="Cullin, Chain C, Domain 2"/>
    <property type="match status" value="1"/>
</dbReference>
<evidence type="ECO:0000256" key="6">
    <source>
        <dbReference type="PROSITE-ProRule" id="PRU00330"/>
    </source>
</evidence>
<organism evidence="9 10">
    <name type="scientific">Phyllosticta citrichinensis</name>
    <dbReference type="NCBI Taxonomy" id="1130410"/>
    <lineage>
        <taxon>Eukaryota</taxon>
        <taxon>Fungi</taxon>
        <taxon>Dikarya</taxon>
        <taxon>Ascomycota</taxon>
        <taxon>Pezizomycotina</taxon>
        <taxon>Dothideomycetes</taxon>
        <taxon>Dothideomycetes incertae sedis</taxon>
        <taxon>Botryosphaeriales</taxon>
        <taxon>Phyllostictaceae</taxon>
        <taxon>Phyllosticta</taxon>
    </lineage>
</organism>
<keyword evidence="10" id="KW-1185">Reference proteome</keyword>
<evidence type="ECO:0000313" key="9">
    <source>
        <dbReference type="EMBL" id="KAK8164529.1"/>
    </source>
</evidence>
<dbReference type="Gene3D" id="1.10.10.10">
    <property type="entry name" value="Winged helix-like DNA-binding domain superfamily/Winged helix DNA-binding domain"/>
    <property type="match status" value="1"/>
</dbReference>
<evidence type="ECO:0000256" key="5">
    <source>
        <dbReference type="ARBA" id="ARBA00023306"/>
    </source>
</evidence>
<protein>
    <recommendedName>
        <fullName evidence="1">Anaphase-promoting complex subunit 2</fullName>
    </recommendedName>
</protein>
<accession>A0ABR1XS95</accession>
<dbReference type="InterPro" id="IPR057975">
    <property type="entry name" value="TPR_ANAPC2"/>
</dbReference>
<feature type="compositionally biased region" description="Polar residues" evidence="7">
    <location>
        <begin position="54"/>
        <end position="65"/>
    </location>
</feature>
<sequence length="852" mass="95638">MAAAILDHRSLIFASVFPLPSKSSPSHALTHAAATDHGVGVVTRSHDHQHHRPGNSSSGRSSHPLNRNVAWNTVTRFLKLPVPLPTDVVSRARSRKHRVPADVDEALKYLIRSGNDGQAALLDWYLDEARDNFVACARPALRDLWDAPIPTARALPVLQETVKLLKNAQSQYVPPLQDHLVPIIKNTSGADRALRASTRFKRELHTAFLHALPQQRFTKTLAHVLLDVGCHLFDLQDRFPKDAARENGQRLRQSATKLLRELHDVGLGRDCAQRAIAHAMDRLMDSFIGSHYMKVDWYGRRSVTKNLKEWVRDGFAPLVHDLMSSLTCGEETIETNIQQWTEMAIGRLGRARVDNLFDYVVNWDSSLGAILDLREYISTPAARNHLTHSFLQQLARRLLHAGATTTHILDTYIYVIRAFVELDPKGILLEKVARPIRRYLRDREDTASIIVSSLLAEIVDEDGNRIDPGQEISVEIATEMLNPMTSGSEEQDIELDWGNMNWVPDPVDASTEYRKSKSENVLGYLLTLYDKDDFISELKTIWGEHLLRSESVDFEKEIRLLEFFKVRLGENNLQACEVMLRDVLESKRINKQIHQTLLQTAAGTNKSHDIQVNSHILSAFFWPSLREDEFPLPGPVHSALQDYAAGFEAIKDMRKLHWLPALGRVSLSLDFADRHLDLDVTPWQAAVIHAFNEDDIDPSQSRPVTKTVDELEAGLELDESLLRSALTYWIAQLVLTESAPNTYMVLESLSDAPSSSTTAAAAAAAAAAAEEQASAVKRAEDILVDNMAMYRQFVMGMLTNQGRMSAERVQAMLKRALMGGFPFGVEEVGVLLSRMVEEEVLVRVGDEFSVKK</sequence>
<dbReference type="SUPFAM" id="SSF46785">
    <property type="entry name" value="Winged helix' DNA-binding domain"/>
    <property type="match status" value="1"/>
</dbReference>
<evidence type="ECO:0000256" key="1">
    <source>
        <dbReference type="ARBA" id="ARBA00016068"/>
    </source>
</evidence>
<evidence type="ECO:0000259" key="8">
    <source>
        <dbReference type="PROSITE" id="PS50069"/>
    </source>
</evidence>
<keyword evidence="5" id="KW-0131">Cell cycle</keyword>
<dbReference type="InterPro" id="IPR016158">
    <property type="entry name" value="Cullin_homology"/>
</dbReference>